<feature type="non-terminal residue" evidence="2">
    <location>
        <position position="1"/>
    </location>
</feature>
<evidence type="ECO:0000313" key="3">
    <source>
        <dbReference type="Proteomes" id="UP001497382"/>
    </source>
</evidence>
<dbReference type="EMBL" id="CAXIEN010000555">
    <property type="protein sequence ID" value="CAL1300452.1"/>
    <property type="molecule type" value="Genomic_DNA"/>
</dbReference>
<dbReference type="Proteomes" id="UP001497382">
    <property type="component" value="Unassembled WGS sequence"/>
</dbReference>
<keyword evidence="3" id="KW-1185">Reference proteome</keyword>
<name>A0AAV2BX61_9ARAC</name>
<evidence type="ECO:0000256" key="1">
    <source>
        <dbReference type="SAM" id="Coils"/>
    </source>
</evidence>
<accession>A0AAV2BX61</accession>
<organism evidence="2 3">
    <name type="scientific">Larinioides sclopetarius</name>
    <dbReference type="NCBI Taxonomy" id="280406"/>
    <lineage>
        <taxon>Eukaryota</taxon>
        <taxon>Metazoa</taxon>
        <taxon>Ecdysozoa</taxon>
        <taxon>Arthropoda</taxon>
        <taxon>Chelicerata</taxon>
        <taxon>Arachnida</taxon>
        <taxon>Araneae</taxon>
        <taxon>Araneomorphae</taxon>
        <taxon>Entelegynae</taxon>
        <taxon>Araneoidea</taxon>
        <taxon>Araneidae</taxon>
        <taxon>Larinioides</taxon>
    </lineage>
</organism>
<sequence length="988" mass="114720">KSLDAFKGTLAEELIEVLRDFIKLLNKEKDVMKTEIDLITSEINIFKEHQKKFFSDIDQILIICRDHLSRSLSEIAQDIEELKFQLKILTGRDIEEKEIEESVLETLDEVDLFIPTPGNAFTACNSVSASKPESQETEGLLPEVTSIIQRGLNWREDSIKSFTDALEHFPEYKNKSLQVVTDCLENYFLVGEQRRKENENMQHISSVYENIEESYISKICIDCLENVQFFNLEALNSIEFDLDRLTNTIDLLQEERSNILNFCEKDILYTVHKIEEELKSINSDLSYLLFMGSAEGSELLSDCKDLLRQGVSDRNNEIYQMKNDFESWSSESEVLQVVTVCEKNLKSCLEKRQLETQKVQELLSLLEEESNMSSLLYSPALEAVMETNNGFIEFLVPETYTFSHIQKELESKDKRLIEASQILYCSILETFKIEKESLSSDIEYLQEMHTKGSEPTETENQEVTVNFSDLFLTTFNLKKAELERDVRKKIIAEDVDKKKADILAAEKHARRSIIEDENIKVNLSSEKLSDLEMNETERKESVTSLKSFLRFDNYFEARKQENKMKMEKKVVKEFIDLEVKLNAKVIETNIKSPSSLEEISEKISESDHEAEAFVNRVYEIKIQQIENEISLKRIKICNVIKQRKFIMENLIKSKRQEMEESVMLKEKQMQHMLDVVKTEDSKVMCSLKDIFSDVLELKSKEKHSLKNKKELEKYLDEKLEAKNVIVNLDSIFNAVLGVKEEDLEMLKRSKFKEIEKLAKIMKREVKKRVTVANDKLEAALRKYRQYEKSRALEYAGITKASEQKGAEREEYSIPDEDIFPDIKSFQDFIFTFKSPFEAEPKKSIPILKDLTSKTEEINPHIPFIRPHAYAMHGLAGHLLKLYEGELQALSKVLYDLKIETENALQHGISFTYEETSSNEETNDAEEKDFLFDMSAVLNTNTCMLVLGSYLDVDCEIALSLRGNFGLAYFEDILNIEKWKCHQPNIRKI</sequence>
<protein>
    <submittedName>
        <fullName evidence="2">Uncharacterized protein</fullName>
    </submittedName>
</protein>
<keyword evidence="1" id="KW-0175">Coiled coil</keyword>
<reference evidence="2 3" key="1">
    <citation type="submission" date="2024-04" db="EMBL/GenBank/DDBJ databases">
        <authorList>
            <person name="Rising A."/>
            <person name="Reimegard J."/>
            <person name="Sonavane S."/>
            <person name="Akerstrom W."/>
            <person name="Nylinder S."/>
            <person name="Hedman E."/>
            <person name="Kallberg Y."/>
        </authorList>
    </citation>
    <scope>NUCLEOTIDE SEQUENCE [LARGE SCALE GENOMIC DNA]</scope>
</reference>
<dbReference type="AlphaFoldDB" id="A0AAV2BX61"/>
<gene>
    <name evidence="2" type="ORF">LARSCL_LOCUS21947</name>
</gene>
<comment type="caution">
    <text evidence="2">The sequence shown here is derived from an EMBL/GenBank/DDBJ whole genome shotgun (WGS) entry which is preliminary data.</text>
</comment>
<feature type="coiled-coil region" evidence="1">
    <location>
        <begin position="762"/>
        <end position="789"/>
    </location>
</feature>
<evidence type="ECO:0000313" key="2">
    <source>
        <dbReference type="EMBL" id="CAL1300452.1"/>
    </source>
</evidence>
<proteinExistence type="predicted"/>